<reference evidence="1 2" key="1">
    <citation type="journal article" date="2014" name="J. Microbiol.">
        <title>Diaminobutyricibacter tongyongensis gen. nov., sp. nov. and Homoserinibacter gongjuensis gen. nov., sp. nov. belong to the family Microbacteriaceae.</title>
        <authorList>
            <person name="Kim S.J."/>
            <person name="Ahn J.H."/>
            <person name="Weon H.Y."/>
            <person name="Hamada M."/>
            <person name="Suzuki K."/>
            <person name="Kwon S.W."/>
        </authorList>
    </citation>
    <scope>NUCLEOTIDE SEQUENCE [LARGE SCALE GENOMIC DNA]</scope>
    <source>
        <strain evidence="1 2">NBRC 108724</strain>
    </source>
</reference>
<dbReference type="EMBL" id="JAAGWY010000005">
    <property type="protein sequence ID" value="NEN07689.1"/>
    <property type="molecule type" value="Genomic_DNA"/>
</dbReference>
<organism evidence="1 2">
    <name type="scientific">Leifsonia tongyongensis</name>
    <dbReference type="NCBI Taxonomy" id="1268043"/>
    <lineage>
        <taxon>Bacteria</taxon>
        <taxon>Bacillati</taxon>
        <taxon>Actinomycetota</taxon>
        <taxon>Actinomycetes</taxon>
        <taxon>Micrococcales</taxon>
        <taxon>Microbacteriaceae</taxon>
        <taxon>Leifsonia</taxon>
    </lineage>
</organism>
<dbReference type="Gene3D" id="1.10.4080.10">
    <property type="entry name" value="ADP-ribosylation/Crystallin J1"/>
    <property type="match status" value="1"/>
</dbReference>
<dbReference type="AlphaFoldDB" id="A0A6L9Y1W7"/>
<dbReference type="SUPFAM" id="SSF101478">
    <property type="entry name" value="ADP-ribosylglycohydrolase"/>
    <property type="match status" value="1"/>
</dbReference>
<dbReference type="Proteomes" id="UP000474967">
    <property type="component" value="Unassembled WGS sequence"/>
</dbReference>
<keyword evidence="2" id="KW-1185">Reference proteome</keyword>
<accession>A0A6L9Y1W7</accession>
<proteinExistence type="predicted"/>
<comment type="caution">
    <text evidence="1">The sequence shown here is derived from an EMBL/GenBank/DDBJ whole genome shotgun (WGS) entry which is preliminary data.</text>
</comment>
<dbReference type="RefSeq" id="WP_163291185.1">
    <property type="nucleotide sequence ID" value="NZ_JAAGWY010000005.1"/>
</dbReference>
<protein>
    <submittedName>
        <fullName evidence="1">Uncharacterized protein</fullName>
    </submittedName>
</protein>
<evidence type="ECO:0000313" key="1">
    <source>
        <dbReference type="EMBL" id="NEN07689.1"/>
    </source>
</evidence>
<dbReference type="InterPro" id="IPR036705">
    <property type="entry name" value="Ribosyl_crysJ1_sf"/>
</dbReference>
<sequence length="86" mass="9064">MNEETRRRIQADVLGQVIGNELGAPTESMSRADLRTTFGRVSGFLSSDPAGTDDTEYAAGYGVPATSGVHLRALAEQLVNAVNVPS</sequence>
<name>A0A6L9Y1W7_9MICO</name>
<gene>
    <name evidence="1" type="ORF">G3T36_17675</name>
</gene>
<evidence type="ECO:0000313" key="2">
    <source>
        <dbReference type="Proteomes" id="UP000474967"/>
    </source>
</evidence>